<dbReference type="InterPro" id="IPR003594">
    <property type="entry name" value="HATPase_dom"/>
</dbReference>
<dbReference type="EC" id="2.7.13.3" evidence="2"/>
<comment type="catalytic activity">
    <reaction evidence="1">
        <text>ATP + protein L-histidine = ADP + protein N-phospho-L-histidine.</text>
        <dbReference type="EC" id="2.7.13.3"/>
    </reaction>
</comment>
<organism evidence="9 10">
    <name type="scientific">Flavivirga eckloniae</name>
    <dbReference type="NCBI Taxonomy" id="1803846"/>
    <lineage>
        <taxon>Bacteria</taxon>
        <taxon>Pseudomonadati</taxon>
        <taxon>Bacteroidota</taxon>
        <taxon>Flavobacteriia</taxon>
        <taxon>Flavobacteriales</taxon>
        <taxon>Flavobacteriaceae</taxon>
        <taxon>Flavivirga</taxon>
    </lineage>
</organism>
<accession>A0A2K9PRD0</accession>
<dbReference type="Gene3D" id="3.30.565.10">
    <property type="entry name" value="Histidine kinase-like ATPase, C-terminal domain"/>
    <property type="match status" value="1"/>
</dbReference>
<dbReference type="Pfam" id="PF13374">
    <property type="entry name" value="TPR_10"/>
    <property type="match status" value="1"/>
</dbReference>
<keyword evidence="6" id="KW-1133">Transmembrane helix</keyword>
<dbReference type="InterPro" id="IPR011990">
    <property type="entry name" value="TPR-like_helical_dom_sf"/>
</dbReference>
<protein>
    <recommendedName>
        <fullName evidence="2">histidine kinase</fullName>
        <ecNumber evidence="2">2.7.13.3</ecNumber>
    </recommendedName>
</protein>
<dbReference type="GO" id="GO:0004673">
    <property type="term" value="F:protein histidine kinase activity"/>
    <property type="evidence" value="ECO:0007669"/>
    <property type="project" value="UniProtKB-EC"/>
</dbReference>
<dbReference type="InterPro" id="IPR036890">
    <property type="entry name" value="HATPase_C_sf"/>
</dbReference>
<evidence type="ECO:0000256" key="1">
    <source>
        <dbReference type="ARBA" id="ARBA00000085"/>
    </source>
</evidence>
<keyword evidence="7" id="KW-0732">Signal</keyword>
<dbReference type="PANTHER" id="PTHR24421">
    <property type="entry name" value="NITRATE/NITRITE SENSOR PROTEIN NARX-RELATED"/>
    <property type="match status" value="1"/>
</dbReference>
<dbReference type="Pfam" id="PF02518">
    <property type="entry name" value="HATPase_c"/>
    <property type="match status" value="1"/>
</dbReference>
<dbReference type="SUPFAM" id="SSF48452">
    <property type="entry name" value="TPR-like"/>
    <property type="match status" value="2"/>
</dbReference>
<keyword evidence="4" id="KW-0418">Kinase</keyword>
<feature type="chain" id="PRO_5014597197" description="histidine kinase" evidence="7">
    <location>
        <begin position="25"/>
        <end position="642"/>
    </location>
</feature>
<sequence>MLNRTRIQTLFLSTVLVLLINACAKNDISKPKSKPYLFLELSKNKSGTLKEKIAYVDSAFNSSKKLPLDSLALAIISRKGILHLNKQQRDSFFYYNHLLAKRSQKMDNKYYKARASFNLGYYYEELTSVPDSAFFYYHLAKKFFSKIGDTVKEGITMKHIAMLQKKTTDFFSAKESLVEALQYLNNSSDKENLASVYNELATNNRKLLNFTDAIKYYKMAIAITDAKSDIISYQNNLATVYKEQGNYNGATNLLRELLSDSLLKKGSTRYARVLHNFAYAQWLRDKKEVLPMFLEALNIRKIKNDKRGQLHSYTNLGEYHAKQNPIKASRYLDTVIQLAKKIKNPRAETDALQLLMQLHPKNIIFKDRYIFLKDSLYKQELKVKTQFAKMRYDDQQEKEQILQLQREKAEEKAALAIQKGQKILFLSLSGFLLIGGVSLYYALRQRYKKEKLKEVYNTEKLISKRLHDELSNDIYSLMAIIEQNPSTDSPYLLDSLEKIYGQTRTISHDHREIAVGESFATELKDTLSAFYNKETTVVVKGLETIAWEKVPDYKCIAIHRSLKEFMVNMKKHSEASLVAVNFKKEGKLLHITYSDNGIGMDEAQKFGVGLNNTGSRIAGIKGRIKFDSGNGHGTKITIIIPY</sequence>
<gene>
    <name evidence="9" type="ORF">C1H87_10670</name>
</gene>
<dbReference type="PANTHER" id="PTHR24421:SF10">
    <property type="entry name" value="NITRATE_NITRITE SENSOR PROTEIN NARQ"/>
    <property type="match status" value="1"/>
</dbReference>
<name>A0A2K9PRD0_9FLAO</name>
<evidence type="ECO:0000256" key="2">
    <source>
        <dbReference type="ARBA" id="ARBA00012438"/>
    </source>
</evidence>
<feature type="transmembrane region" description="Helical" evidence="6">
    <location>
        <begin position="423"/>
        <end position="443"/>
    </location>
</feature>
<keyword evidence="10" id="KW-1185">Reference proteome</keyword>
<dbReference type="OrthoDB" id="943406at2"/>
<keyword evidence="5" id="KW-0902">Two-component regulatory system</keyword>
<evidence type="ECO:0000256" key="4">
    <source>
        <dbReference type="ARBA" id="ARBA00022777"/>
    </source>
</evidence>
<dbReference type="RefSeq" id="WP_102755792.1">
    <property type="nucleotide sequence ID" value="NZ_CP025791.1"/>
</dbReference>
<dbReference type="GO" id="GO:0000160">
    <property type="term" value="P:phosphorelay signal transduction system"/>
    <property type="evidence" value="ECO:0007669"/>
    <property type="project" value="UniProtKB-KW"/>
</dbReference>
<evidence type="ECO:0000259" key="8">
    <source>
        <dbReference type="Pfam" id="PF02518"/>
    </source>
</evidence>
<dbReference type="InterPro" id="IPR050482">
    <property type="entry name" value="Sensor_HK_TwoCompSys"/>
</dbReference>
<dbReference type="KEGG" id="fek:C1H87_10670"/>
<keyword evidence="3" id="KW-0808">Transferase</keyword>
<evidence type="ECO:0000313" key="9">
    <source>
        <dbReference type="EMBL" id="AUP79137.1"/>
    </source>
</evidence>
<dbReference type="EMBL" id="CP025791">
    <property type="protein sequence ID" value="AUP79137.1"/>
    <property type="molecule type" value="Genomic_DNA"/>
</dbReference>
<evidence type="ECO:0000313" key="10">
    <source>
        <dbReference type="Proteomes" id="UP000235826"/>
    </source>
</evidence>
<reference evidence="9 10" key="1">
    <citation type="submission" date="2018-01" db="EMBL/GenBank/DDBJ databases">
        <title>Complete genome sequence of Flavivirga eckloniae ECD14 isolated from seaweed Ecklonia cava.</title>
        <authorList>
            <person name="Lee J.H."/>
            <person name="Baik K.S."/>
            <person name="Seong C.N."/>
        </authorList>
    </citation>
    <scope>NUCLEOTIDE SEQUENCE [LARGE SCALE GENOMIC DNA]</scope>
    <source>
        <strain evidence="9 10">ECD14</strain>
    </source>
</reference>
<feature type="signal peptide" evidence="7">
    <location>
        <begin position="1"/>
        <end position="24"/>
    </location>
</feature>
<dbReference type="Proteomes" id="UP000235826">
    <property type="component" value="Chromosome"/>
</dbReference>
<keyword evidence="6" id="KW-0472">Membrane</keyword>
<evidence type="ECO:0000256" key="6">
    <source>
        <dbReference type="SAM" id="Phobius"/>
    </source>
</evidence>
<feature type="domain" description="Histidine kinase/HSP90-like ATPase" evidence="8">
    <location>
        <begin position="557"/>
        <end position="641"/>
    </location>
</feature>
<evidence type="ECO:0000256" key="5">
    <source>
        <dbReference type="ARBA" id="ARBA00023012"/>
    </source>
</evidence>
<keyword evidence="6" id="KW-0812">Transmembrane</keyword>
<proteinExistence type="predicted"/>
<dbReference type="Gene3D" id="1.25.40.10">
    <property type="entry name" value="Tetratricopeptide repeat domain"/>
    <property type="match status" value="2"/>
</dbReference>
<evidence type="ECO:0000256" key="3">
    <source>
        <dbReference type="ARBA" id="ARBA00022679"/>
    </source>
</evidence>
<evidence type="ECO:0000256" key="7">
    <source>
        <dbReference type="SAM" id="SignalP"/>
    </source>
</evidence>
<dbReference type="AlphaFoldDB" id="A0A2K9PRD0"/>
<dbReference type="SUPFAM" id="SSF55874">
    <property type="entry name" value="ATPase domain of HSP90 chaperone/DNA topoisomerase II/histidine kinase"/>
    <property type="match status" value="1"/>
</dbReference>